<evidence type="ECO:0000313" key="2">
    <source>
        <dbReference type="Proteomes" id="UP000007015"/>
    </source>
</evidence>
<protein>
    <submittedName>
        <fullName evidence="1">Uncharacterized protein</fullName>
    </submittedName>
</protein>
<dbReference type="AlphaFoldDB" id="B8ALS2"/>
<dbReference type="Gramene" id="BGIOSGA013761-TA">
    <property type="protein sequence ID" value="BGIOSGA013761-PA"/>
    <property type="gene ID" value="BGIOSGA013761"/>
</dbReference>
<name>B8ALS2_ORYSI</name>
<dbReference type="STRING" id="39946.B8ALS2"/>
<reference evidence="1 2" key="1">
    <citation type="journal article" date="2005" name="PLoS Biol.">
        <title>The genomes of Oryza sativa: a history of duplications.</title>
        <authorList>
            <person name="Yu J."/>
            <person name="Wang J."/>
            <person name="Lin W."/>
            <person name="Li S."/>
            <person name="Li H."/>
            <person name="Zhou J."/>
            <person name="Ni P."/>
            <person name="Dong W."/>
            <person name="Hu S."/>
            <person name="Zeng C."/>
            <person name="Zhang J."/>
            <person name="Zhang Y."/>
            <person name="Li R."/>
            <person name="Xu Z."/>
            <person name="Li S."/>
            <person name="Li X."/>
            <person name="Zheng H."/>
            <person name="Cong L."/>
            <person name="Lin L."/>
            <person name="Yin J."/>
            <person name="Geng J."/>
            <person name="Li G."/>
            <person name="Shi J."/>
            <person name="Liu J."/>
            <person name="Lv H."/>
            <person name="Li J."/>
            <person name="Wang J."/>
            <person name="Deng Y."/>
            <person name="Ran L."/>
            <person name="Shi X."/>
            <person name="Wang X."/>
            <person name="Wu Q."/>
            <person name="Li C."/>
            <person name="Ren X."/>
            <person name="Wang J."/>
            <person name="Wang X."/>
            <person name="Li D."/>
            <person name="Liu D."/>
            <person name="Zhang X."/>
            <person name="Ji Z."/>
            <person name="Zhao W."/>
            <person name="Sun Y."/>
            <person name="Zhang Z."/>
            <person name="Bao J."/>
            <person name="Han Y."/>
            <person name="Dong L."/>
            <person name="Ji J."/>
            <person name="Chen P."/>
            <person name="Wu S."/>
            <person name="Liu J."/>
            <person name="Xiao Y."/>
            <person name="Bu D."/>
            <person name="Tan J."/>
            <person name="Yang L."/>
            <person name="Ye C."/>
            <person name="Zhang J."/>
            <person name="Xu J."/>
            <person name="Zhou Y."/>
            <person name="Yu Y."/>
            <person name="Zhang B."/>
            <person name="Zhuang S."/>
            <person name="Wei H."/>
            <person name="Liu B."/>
            <person name="Lei M."/>
            <person name="Yu H."/>
            <person name="Li Y."/>
            <person name="Xu H."/>
            <person name="Wei S."/>
            <person name="He X."/>
            <person name="Fang L."/>
            <person name="Zhang Z."/>
            <person name="Zhang Y."/>
            <person name="Huang X."/>
            <person name="Su Z."/>
            <person name="Tong W."/>
            <person name="Li J."/>
            <person name="Tong Z."/>
            <person name="Li S."/>
            <person name="Ye J."/>
            <person name="Wang L."/>
            <person name="Fang L."/>
            <person name="Lei T."/>
            <person name="Chen C."/>
            <person name="Chen H."/>
            <person name="Xu Z."/>
            <person name="Li H."/>
            <person name="Huang H."/>
            <person name="Zhang F."/>
            <person name="Xu H."/>
            <person name="Li N."/>
            <person name="Zhao C."/>
            <person name="Li S."/>
            <person name="Dong L."/>
            <person name="Huang Y."/>
            <person name="Li L."/>
            <person name="Xi Y."/>
            <person name="Qi Q."/>
            <person name="Li W."/>
            <person name="Zhang B."/>
            <person name="Hu W."/>
            <person name="Zhang Y."/>
            <person name="Tian X."/>
            <person name="Jiao Y."/>
            <person name="Liang X."/>
            <person name="Jin J."/>
            <person name="Gao L."/>
            <person name="Zheng W."/>
            <person name="Hao B."/>
            <person name="Liu S."/>
            <person name="Wang W."/>
            <person name="Yuan L."/>
            <person name="Cao M."/>
            <person name="McDermott J."/>
            <person name="Samudrala R."/>
            <person name="Wang J."/>
            <person name="Wong G.K."/>
            <person name="Yang H."/>
        </authorList>
    </citation>
    <scope>NUCLEOTIDE SEQUENCE [LARGE SCALE GENOMIC DNA]</scope>
    <source>
        <strain evidence="2">cv. 93-11</strain>
    </source>
</reference>
<proteinExistence type="predicted"/>
<sequence>MDTPSVFSPGNACTLPSVALNPNRFSVLPAKKKSSEMTAVDSGFHGKPGLAGARCGVAGAGDDGHAEILHRLRVSDAGSAGKATAATGDAGVGRRQRSSLAARAVAAAVLAAVFGLTVA</sequence>
<dbReference type="HOGENOM" id="CLU_2065380_0_0_1"/>
<accession>B8ALS2</accession>
<dbReference type="EMBL" id="CM000128">
    <property type="protein sequence ID" value="EEC76366.1"/>
    <property type="molecule type" value="Genomic_DNA"/>
</dbReference>
<evidence type="ECO:0000313" key="1">
    <source>
        <dbReference type="EMBL" id="EEC76366.1"/>
    </source>
</evidence>
<dbReference type="Proteomes" id="UP000007015">
    <property type="component" value="Chromosome 3"/>
</dbReference>
<organism evidence="1 2">
    <name type="scientific">Oryza sativa subsp. indica</name>
    <name type="common">Rice</name>
    <dbReference type="NCBI Taxonomy" id="39946"/>
    <lineage>
        <taxon>Eukaryota</taxon>
        <taxon>Viridiplantae</taxon>
        <taxon>Streptophyta</taxon>
        <taxon>Embryophyta</taxon>
        <taxon>Tracheophyta</taxon>
        <taxon>Spermatophyta</taxon>
        <taxon>Magnoliopsida</taxon>
        <taxon>Liliopsida</taxon>
        <taxon>Poales</taxon>
        <taxon>Poaceae</taxon>
        <taxon>BOP clade</taxon>
        <taxon>Oryzoideae</taxon>
        <taxon>Oryzeae</taxon>
        <taxon>Oryzinae</taxon>
        <taxon>Oryza</taxon>
        <taxon>Oryza sativa</taxon>
    </lineage>
</organism>
<keyword evidence="2" id="KW-1185">Reference proteome</keyword>
<gene>
    <name evidence="1" type="ORF">OsI_13963</name>
</gene>